<accession>A0ABN7Z548</accession>
<organism evidence="1 2">
    <name type="scientific">Cupriavidus respiraculi</name>
    <dbReference type="NCBI Taxonomy" id="195930"/>
    <lineage>
        <taxon>Bacteria</taxon>
        <taxon>Pseudomonadati</taxon>
        <taxon>Pseudomonadota</taxon>
        <taxon>Betaproteobacteria</taxon>
        <taxon>Burkholderiales</taxon>
        <taxon>Burkholderiaceae</taxon>
        <taxon>Cupriavidus</taxon>
    </lineage>
</organism>
<dbReference type="RefSeq" id="WP_224043309.1">
    <property type="nucleotide sequence ID" value="NZ_CAJZAH010000004.1"/>
</dbReference>
<dbReference type="Proteomes" id="UP000721236">
    <property type="component" value="Unassembled WGS sequence"/>
</dbReference>
<protein>
    <submittedName>
        <fullName evidence="1">Uncharacterized protein</fullName>
    </submittedName>
</protein>
<gene>
    <name evidence="1" type="ORF">LMG21510_03713</name>
</gene>
<dbReference type="EMBL" id="CAJZAH010000004">
    <property type="protein sequence ID" value="CAG9179189.1"/>
    <property type="molecule type" value="Genomic_DNA"/>
</dbReference>
<evidence type="ECO:0000313" key="1">
    <source>
        <dbReference type="EMBL" id="CAG9179189.1"/>
    </source>
</evidence>
<sequence length="167" mass="18433">MEHLSSEPNRAAGASRFANLHCARRAVQMALPMLEAAVRDRDVGESGFLHVVVMDPARHPSECTFEEAILHEFSTPGRERWDADYAWYAREKARVSWRTGLASDHVQARFPHLLREGESMLGGAAVHHGIVVAVSGANPWFDEAFAECVASLMRGIAQSRLRQALAG</sequence>
<reference evidence="1 2" key="1">
    <citation type="submission" date="2021-08" db="EMBL/GenBank/DDBJ databases">
        <authorList>
            <person name="Peeters C."/>
        </authorList>
    </citation>
    <scope>NUCLEOTIDE SEQUENCE [LARGE SCALE GENOMIC DNA]</scope>
    <source>
        <strain evidence="1 2">LMG 21510</strain>
    </source>
</reference>
<proteinExistence type="predicted"/>
<comment type="caution">
    <text evidence="1">The sequence shown here is derived from an EMBL/GenBank/DDBJ whole genome shotgun (WGS) entry which is preliminary data.</text>
</comment>
<keyword evidence="2" id="KW-1185">Reference proteome</keyword>
<name>A0ABN7Z548_9BURK</name>
<evidence type="ECO:0000313" key="2">
    <source>
        <dbReference type="Proteomes" id="UP000721236"/>
    </source>
</evidence>